<dbReference type="InterPro" id="IPR001752">
    <property type="entry name" value="Kinesin_motor_dom"/>
</dbReference>
<dbReference type="InterPro" id="IPR027417">
    <property type="entry name" value="P-loop_NTPase"/>
</dbReference>
<dbReference type="EMBL" id="JACGCM010001135">
    <property type="protein sequence ID" value="KAF6161231.1"/>
    <property type="molecule type" value="Genomic_DNA"/>
</dbReference>
<dbReference type="InterPro" id="IPR009072">
    <property type="entry name" value="Histone-fold"/>
</dbReference>
<evidence type="ECO:0000256" key="2">
    <source>
        <dbReference type="ARBA" id="ARBA00022490"/>
    </source>
</evidence>
<dbReference type="Gene3D" id="1.10.20.10">
    <property type="entry name" value="Histone, subunit A"/>
    <property type="match status" value="1"/>
</dbReference>
<gene>
    <name evidence="8" type="ORF">GIB67_009118</name>
</gene>
<dbReference type="InterPro" id="IPR047149">
    <property type="entry name" value="KIF11-like"/>
</dbReference>
<feature type="domain" description="Kinesin motor" evidence="7">
    <location>
        <begin position="187"/>
        <end position="506"/>
    </location>
</feature>
<comment type="similarity">
    <text evidence="5">Belongs to the TRAFAC class myosin-kinesin ATPase superfamily. Kinesin family.</text>
</comment>
<evidence type="ECO:0000313" key="8">
    <source>
        <dbReference type="EMBL" id="KAF6161231.1"/>
    </source>
</evidence>
<dbReference type="PROSITE" id="PS50067">
    <property type="entry name" value="KINESIN_MOTOR_2"/>
    <property type="match status" value="1"/>
</dbReference>
<dbReference type="GO" id="GO:0051231">
    <property type="term" value="P:spindle elongation"/>
    <property type="evidence" value="ECO:0007669"/>
    <property type="project" value="TreeGrafter"/>
</dbReference>
<sequence>MGIKKKSKEMGHESTSKDLLEFERKPNFMSSSLDTRAKSNDEEQGKLLNGVTIAHGGVLPNIHSVILPKKSEMVGSDEAKSTSRATKLPKIHFPSLTFCFDCASALFYSNMIGDFESCIPVLFDPFTAYYQYPWHLSEDHEWYSVFIDKEDVNVREMKVDVVERLMKVSMKERDDMRRYIAYELLLGVRVSIRLCPRNTDDLQFDADFADSVELQPELKRRVHDGVAKPVVEGVLNEYNGTVMAYGQTGIGKTYTVGQLGKDDISQRGMIVRAMEDILKNTSSTFDIVEFSYLQLYLEHIHDLLVPKNNNIPIVEDSKMGEVFLPGAEVVKVRDLDHFLQLLQIGEANRHAANTKMNTESSRSHAILMINVRKLTYGKAGNEVSTIESDTKNDLQVVVVVPTLRKSKLLIMDLAGSERIDKSGNEDHMLEEAKFINLSLTSLVKCINALAENSPHIPTRDSKLTRLLRDSFRGTARTSLIVTIGPSARYHSETTSTIMFGQRAMKIVNMLKLKEEFDYESLCRKLENRVDFLTAKKKKKITITGVGLW</sequence>
<dbReference type="Gene3D" id="3.40.850.10">
    <property type="entry name" value="Kinesin motor domain"/>
    <property type="match status" value="1"/>
</dbReference>
<dbReference type="PANTHER" id="PTHR47970">
    <property type="entry name" value="KINESIN-LIKE PROTEIN KIF11"/>
    <property type="match status" value="1"/>
</dbReference>
<dbReference type="SUPFAM" id="SSF52540">
    <property type="entry name" value="P-loop containing nucleoside triphosphate hydrolases"/>
    <property type="match status" value="1"/>
</dbReference>
<dbReference type="AlphaFoldDB" id="A0A7J7N208"/>
<dbReference type="GO" id="GO:0046982">
    <property type="term" value="F:protein heterodimerization activity"/>
    <property type="evidence" value="ECO:0007669"/>
    <property type="project" value="InterPro"/>
</dbReference>
<evidence type="ECO:0000259" key="7">
    <source>
        <dbReference type="PROSITE" id="PS50067"/>
    </source>
</evidence>
<keyword evidence="5" id="KW-0547">Nucleotide-binding</keyword>
<name>A0A7J7N208_9MAGN</name>
<evidence type="ECO:0000256" key="3">
    <source>
        <dbReference type="ARBA" id="ARBA00023175"/>
    </source>
</evidence>
<dbReference type="Pfam" id="PF00225">
    <property type="entry name" value="Kinesin"/>
    <property type="match status" value="1"/>
</dbReference>
<feature type="region of interest" description="Disordered" evidence="6">
    <location>
        <begin position="1"/>
        <end position="40"/>
    </location>
</feature>
<organism evidence="8 9">
    <name type="scientific">Kingdonia uniflora</name>
    <dbReference type="NCBI Taxonomy" id="39325"/>
    <lineage>
        <taxon>Eukaryota</taxon>
        <taxon>Viridiplantae</taxon>
        <taxon>Streptophyta</taxon>
        <taxon>Embryophyta</taxon>
        <taxon>Tracheophyta</taxon>
        <taxon>Spermatophyta</taxon>
        <taxon>Magnoliopsida</taxon>
        <taxon>Ranunculales</taxon>
        <taxon>Circaeasteraceae</taxon>
        <taxon>Kingdonia</taxon>
    </lineage>
</organism>
<dbReference type="GO" id="GO:0005524">
    <property type="term" value="F:ATP binding"/>
    <property type="evidence" value="ECO:0007669"/>
    <property type="project" value="UniProtKB-UniRule"/>
</dbReference>
<evidence type="ECO:0000256" key="4">
    <source>
        <dbReference type="ARBA" id="ARBA00023212"/>
    </source>
</evidence>
<dbReference type="GO" id="GO:0007018">
    <property type="term" value="P:microtubule-based movement"/>
    <property type="evidence" value="ECO:0007669"/>
    <property type="project" value="InterPro"/>
</dbReference>
<dbReference type="CDD" id="cd00106">
    <property type="entry name" value="KISc"/>
    <property type="match status" value="1"/>
</dbReference>
<keyword evidence="2" id="KW-0963">Cytoplasm</keyword>
<dbReference type="SMART" id="SM00129">
    <property type="entry name" value="KISc"/>
    <property type="match status" value="1"/>
</dbReference>
<dbReference type="OrthoDB" id="3176171at2759"/>
<keyword evidence="3 5" id="KW-0505">Motor protein</keyword>
<reference evidence="8 9" key="1">
    <citation type="journal article" date="2020" name="IScience">
        <title>Genome Sequencing of the Endangered Kingdonia uniflora (Circaeasteraceae, Ranunculales) Reveals Potential Mechanisms of Evolutionary Specialization.</title>
        <authorList>
            <person name="Sun Y."/>
            <person name="Deng T."/>
            <person name="Zhang A."/>
            <person name="Moore M.J."/>
            <person name="Landis J.B."/>
            <person name="Lin N."/>
            <person name="Zhang H."/>
            <person name="Zhang X."/>
            <person name="Huang J."/>
            <person name="Zhang X."/>
            <person name="Sun H."/>
            <person name="Wang H."/>
        </authorList>
    </citation>
    <scope>NUCLEOTIDE SEQUENCE [LARGE SCALE GENOMIC DNA]</scope>
    <source>
        <strain evidence="8">TB1705</strain>
        <tissue evidence="8">Leaf</tissue>
    </source>
</reference>
<evidence type="ECO:0000313" key="9">
    <source>
        <dbReference type="Proteomes" id="UP000541444"/>
    </source>
</evidence>
<evidence type="ECO:0000256" key="1">
    <source>
        <dbReference type="ARBA" id="ARBA00004245"/>
    </source>
</evidence>
<keyword evidence="4" id="KW-0206">Cytoskeleton</keyword>
<dbReference type="InterPro" id="IPR036961">
    <property type="entry name" value="Kinesin_motor_dom_sf"/>
</dbReference>
<keyword evidence="9" id="KW-1185">Reference proteome</keyword>
<dbReference type="PRINTS" id="PR00380">
    <property type="entry name" value="KINESINHEAVY"/>
</dbReference>
<dbReference type="GO" id="GO:0008017">
    <property type="term" value="F:microtubule binding"/>
    <property type="evidence" value="ECO:0007669"/>
    <property type="project" value="InterPro"/>
</dbReference>
<feature type="compositionally biased region" description="Basic and acidic residues" evidence="6">
    <location>
        <begin position="8"/>
        <end position="26"/>
    </location>
</feature>
<dbReference type="Pfam" id="PF16211">
    <property type="entry name" value="Histone_H2A_C"/>
    <property type="match status" value="1"/>
</dbReference>
<dbReference type="GO" id="GO:0008574">
    <property type="term" value="F:plus-end-directed microtubule motor activity"/>
    <property type="evidence" value="ECO:0007669"/>
    <property type="project" value="TreeGrafter"/>
</dbReference>
<dbReference type="Proteomes" id="UP000541444">
    <property type="component" value="Unassembled WGS sequence"/>
</dbReference>
<evidence type="ECO:0000256" key="6">
    <source>
        <dbReference type="SAM" id="MobiDB-lite"/>
    </source>
</evidence>
<dbReference type="InterPro" id="IPR032454">
    <property type="entry name" value="Histone_H2A_C"/>
</dbReference>
<dbReference type="GO" id="GO:0090307">
    <property type="term" value="P:mitotic spindle assembly"/>
    <property type="evidence" value="ECO:0007669"/>
    <property type="project" value="TreeGrafter"/>
</dbReference>
<dbReference type="GO" id="GO:0072686">
    <property type="term" value="C:mitotic spindle"/>
    <property type="evidence" value="ECO:0007669"/>
    <property type="project" value="TreeGrafter"/>
</dbReference>
<accession>A0A7J7N208</accession>
<keyword evidence="5" id="KW-0067">ATP-binding</keyword>
<proteinExistence type="inferred from homology"/>
<evidence type="ECO:0000256" key="5">
    <source>
        <dbReference type="PROSITE-ProRule" id="PRU00283"/>
    </source>
</evidence>
<feature type="binding site" evidence="5">
    <location>
        <begin position="246"/>
        <end position="253"/>
    </location>
    <ligand>
        <name>ATP</name>
        <dbReference type="ChEBI" id="CHEBI:30616"/>
    </ligand>
</feature>
<comment type="subcellular location">
    <subcellularLocation>
        <location evidence="1">Cytoplasm</location>
        <location evidence="1">Cytoskeleton</location>
    </subcellularLocation>
</comment>
<dbReference type="PANTHER" id="PTHR47970:SF6">
    <property type="entry name" value="KINESIN-LIKE PROTEIN KIN-UC ISOFORM X1"/>
    <property type="match status" value="1"/>
</dbReference>
<comment type="caution">
    <text evidence="8">The sequence shown here is derived from an EMBL/GenBank/DDBJ whole genome shotgun (WGS) entry which is preliminary data.</text>
</comment>
<dbReference type="GO" id="GO:0005876">
    <property type="term" value="C:spindle microtubule"/>
    <property type="evidence" value="ECO:0007669"/>
    <property type="project" value="TreeGrafter"/>
</dbReference>
<protein>
    <recommendedName>
        <fullName evidence="7">Kinesin motor domain-containing protein</fullName>
    </recommendedName>
</protein>